<feature type="transmembrane region" description="Helical" evidence="7">
    <location>
        <begin position="606"/>
        <end position="627"/>
    </location>
</feature>
<dbReference type="PROSITE" id="PS50850">
    <property type="entry name" value="MFS"/>
    <property type="match status" value="1"/>
</dbReference>
<keyword evidence="4 7" id="KW-1133">Transmembrane helix</keyword>
<evidence type="ECO:0000256" key="7">
    <source>
        <dbReference type="SAM" id="Phobius"/>
    </source>
</evidence>
<dbReference type="InterPro" id="IPR036259">
    <property type="entry name" value="MFS_trans_sf"/>
</dbReference>
<dbReference type="InterPro" id="IPR020846">
    <property type="entry name" value="MFS_dom"/>
</dbReference>
<evidence type="ECO:0000256" key="3">
    <source>
        <dbReference type="ARBA" id="ARBA00022692"/>
    </source>
</evidence>
<evidence type="ECO:0000259" key="8">
    <source>
        <dbReference type="PROSITE" id="PS50850"/>
    </source>
</evidence>
<accession>A0A369J157</accession>
<gene>
    <name evidence="9" type="ORF">Hypma_016353</name>
</gene>
<feature type="transmembrane region" description="Helical" evidence="7">
    <location>
        <begin position="230"/>
        <end position="251"/>
    </location>
</feature>
<dbReference type="InterPro" id="IPR005828">
    <property type="entry name" value="MFS_sugar_transport-like"/>
</dbReference>
<dbReference type="AlphaFoldDB" id="A0A369J157"/>
<feature type="compositionally biased region" description="Low complexity" evidence="6">
    <location>
        <begin position="346"/>
        <end position="362"/>
    </location>
</feature>
<feature type="domain" description="Major facilitator superfamily (MFS) profile" evidence="8">
    <location>
        <begin position="64"/>
        <end position="694"/>
    </location>
</feature>
<dbReference type="Pfam" id="PF00083">
    <property type="entry name" value="Sugar_tr"/>
    <property type="match status" value="1"/>
</dbReference>
<name>A0A369J157_HYPMA</name>
<feature type="compositionally biased region" description="Polar residues" evidence="6">
    <location>
        <begin position="329"/>
        <end position="339"/>
    </location>
</feature>
<feature type="transmembrane region" description="Helical" evidence="7">
    <location>
        <begin position="98"/>
        <end position="118"/>
    </location>
</feature>
<sequence>MASITPRASGWADQYSRMTSSYFTDEDEDVENQSLIAEDEAGDGRTPLDKTIDRIGMGSYQWTLLSLCGFGWMADNMWIQAVAIILPRVQQHYDVPDSYIGTVSSSMFAGMMFGAVGWGTCSDLMGRITAFNATLFFTAIFGLLASCAQSFPVLCVLLFFLGSAVGGSMPTDGTLLLEHMPKSKQYLVTALSVFFSIGAVFSAVVSLLVIPQNSCFPSQPCDVDSENQGWRYLLISLGLITLSMFLARIVFFRLHESPRYLVHAGRPLEAIESLQMISRFNGSDLSLEIEDVYDHQHPHPVASPNTVEALRVPALPPLQHKKHDPRVRATSTTSFSANAMQGDELSSSAPNGTGAANGNGSARPLVTHYNSTDASPIVLDGHSYATPAVEYPPIFPTPERREEDEEDSALLKEDHPTDPSLQETSPIQLPSSPSHIHIPSHTPRPRRPSSANRSSHRISTASARRTSSIYEQKVCESLPRWLRRPLWAWWDRVMMVLSPEWLRTTVFVWATWFSMSLAYTMFNVFLPKLLETGSSNGPAVSILEAKTLEESLWDVVIFTIGGCPGAILGAYLIESPLGRRWSLAGSTFITAFFCVVFVMVESSWAVRASTVGISLSATAMWAVLYGWTPEIFGTKVRGTACGIASALSRIGGMIAPMLGGVLLMMDRAFPVYTSVVIFAIAGLCVLMLREGEGDSGDRAKGERVVVH</sequence>
<dbReference type="InterPro" id="IPR011701">
    <property type="entry name" value="MFS"/>
</dbReference>
<dbReference type="OrthoDB" id="4139357at2759"/>
<feature type="region of interest" description="Disordered" evidence="6">
    <location>
        <begin position="389"/>
        <end position="464"/>
    </location>
</feature>
<dbReference type="Proteomes" id="UP000076154">
    <property type="component" value="Unassembled WGS sequence"/>
</dbReference>
<organism evidence="9 10">
    <name type="scientific">Hypsizygus marmoreus</name>
    <name type="common">White beech mushroom</name>
    <name type="synonym">Agaricus marmoreus</name>
    <dbReference type="NCBI Taxonomy" id="39966"/>
    <lineage>
        <taxon>Eukaryota</taxon>
        <taxon>Fungi</taxon>
        <taxon>Dikarya</taxon>
        <taxon>Basidiomycota</taxon>
        <taxon>Agaricomycotina</taxon>
        <taxon>Agaricomycetes</taxon>
        <taxon>Agaricomycetidae</taxon>
        <taxon>Agaricales</taxon>
        <taxon>Tricholomatineae</taxon>
        <taxon>Lyophyllaceae</taxon>
        <taxon>Hypsizygus</taxon>
    </lineage>
</organism>
<dbReference type="InParanoid" id="A0A369J157"/>
<feature type="compositionally biased region" description="Low complexity" evidence="6">
    <location>
        <begin position="448"/>
        <end position="464"/>
    </location>
</feature>
<feature type="transmembrane region" description="Helical" evidence="7">
    <location>
        <begin position="580"/>
        <end position="600"/>
    </location>
</feature>
<keyword evidence="5 7" id="KW-0472">Membrane</keyword>
<comment type="caution">
    <text evidence="9">The sequence shown here is derived from an EMBL/GenBank/DDBJ whole genome shotgun (WGS) entry which is preliminary data.</text>
</comment>
<evidence type="ECO:0000313" key="10">
    <source>
        <dbReference type="Proteomes" id="UP000076154"/>
    </source>
</evidence>
<feature type="transmembrane region" description="Helical" evidence="7">
    <location>
        <begin position="64"/>
        <end position="86"/>
    </location>
</feature>
<protein>
    <submittedName>
        <fullName evidence="9">MFS-type transporter PB1E7.08c</fullName>
    </submittedName>
</protein>
<reference evidence="9" key="1">
    <citation type="submission" date="2018-04" db="EMBL/GenBank/DDBJ databases">
        <title>Whole genome sequencing of Hypsizygus marmoreus.</title>
        <authorList>
            <person name="Choi I.-G."/>
            <person name="Min B."/>
            <person name="Kim J.-G."/>
            <person name="Kim S."/>
            <person name="Oh Y.-L."/>
            <person name="Kong W.-S."/>
            <person name="Park H."/>
            <person name="Jeong J."/>
            <person name="Song E.-S."/>
        </authorList>
    </citation>
    <scope>NUCLEOTIDE SEQUENCE [LARGE SCALE GENOMIC DNA]</scope>
    <source>
        <strain evidence="9">51987-8</strain>
    </source>
</reference>
<dbReference type="PANTHER" id="PTHR23511">
    <property type="entry name" value="SYNAPTIC VESICLE GLYCOPROTEIN 2"/>
    <property type="match status" value="1"/>
</dbReference>
<keyword evidence="3 7" id="KW-0812">Transmembrane</keyword>
<evidence type="ECO:0000256" key="5">
    <source>
        <dbReference type="ARBA" id="ARBA00023136"/>
    </source>
</evidence>
<keyword evidence="2" id="KW-0813">Transport</keyword>
<feature type="transmembrane region" description="Helical" evidence="7">
    <location>
        <begin position="186"/>
        <end position="210"/>
    </location>
</feature>
<feature type="region of interest" description="Disordered" evidence="6">
    <location>
        <begin position="316"/>
        <end position="368"/>
    </location>
</feature>
<evidence type="ECO:0000256" key="4">
    <source>
        <dbReference type="ARBA" id="ARBA00022989"/>
    </source>
</evidence>
<evidence type="ECO:0000256" key="2">
    <source>
        <dbReference type="ARBA" id="ARBA00022448"/>
    </source>
</evidence>
<feature type="transmembrane region" description="Helical" evidence="7">
    <location>
        <begin position="552"/>
        <end position="573"/>
    </location>
</feature>
<feature type="transmembrane region" description="Helical" evidence="7">
    <location>
        <begin position="130"/>
        <end position="151"/>
    </location>
</feature>
<evidence type="ECO:0000256" key="6">
    <source>
        <dbReference type="SAM" id="MobiDB-lite"/>
    </source>
</evidence>
<dbReference type="Gene3D" id="1.20.1250.20">
    <property type="entry name" value="MFS general substrate transporter like domains"/>
    <property type="match status" value="2"/>
</dbReference>
<dbReference type="SUPFAM" id="SSF103473">
    <property type="entry name" value="MFS general substrate transporter"/>
    <property type="match status" value="1"/>
</dbReference>
<evidence type="ECO:0000313" key="9">
    <source>
        <dbReference type="EMBL" id="RDB14860.1"/>
    </source>
</evidence>
<dbReference type="GO" id="GO:0022857">
    <property type="term" value="F:transmembrane transporter activity"/>
    <property type="evidence" value="ECO:0007669"/>
    <property type="project" value="InterPro"/>
</dbReference>
<dbReference type="STRING" id="39966.A0A369J157"/>
<dbReference type="Pfam" id="PF07690">
    <property type="entry name" value="MFS_1"/>
    <property type="match status" value="1"/>
</dbReference>
<proteinExistence type="predicted"/>
<feature type="transmembrane region" description="Helical" evidence="7">
    <location>
        <begin position="669"/>
        <end position="688"/>
    </location>
</feature>
<feature type="transmembrane region" description="Helical" evidence="7">
    <location>
        <begin position="639"/>
        <end position="663"/>
    </location>
</feature>
<dbReference type="PANTHER" id="PTHR23511:SF5">
    <property type="entry name" value="MAJOR FACILITATOR-TYPE TRANSPORTER HXNZ-RELATED"/>
    <property type="match status" value="1"/>
</dbReference>
<comment type="subcellular location">
    <subcellularLocation>
        <location evidence="1">Membrane</location>
        <topology evidence="1">Multi-pass membrane protein</topology>
    </subcellularLocation>
</comment>
<feature type="compositionally biased region" description="Low complexity" evidence="6">
    <location>
        <begin position="425"/>
        <end position="441"/>
    </location>
</feature>
<dbReference type="GO" id="GO:0016020">
    <property type="term" value="C:membrane"/>
    <property type="evidence" value="ECO:0007669"/>
    <property type="project" value="UniProtKB-SubCell"/>
</dbReference>
<dbReference type="EMBL" id="LUEZ02000096">
    <property type="protein sequence ID" value="RDB14860.1"/>
    <property type="molecule type" value="Genomic_DNA"/>
</dbReference>
<feature type="transmembrane region" description="Helical" evidence="7">
    <location>
        <begin position="501"/>
        <end position="522"/>
    </location>
</feature>
<evidence type="ECO:0000256" key="1">
    <source>
        <dbReference type="ARBA" id="ARBA00004141"/>
    </source>
</evidence>
<keyword evidence="10" id="KW-1185">Reference proteome</keyword>